<reference evidence="5 6" key="1">
    <citation type="submission" date="2020-08" db="EMBL/GenBank/DDBJ databases">
        <title>Genomic Encyclopedia of Type Strains, Phase III (KMG-III): the genomes of soil and plant-associated and newly described type strains.</title>
        <authorList>
            <person name="Whitman W."/>
        </authorList>
    </citation>
    <scope>NUCLEOTIDE SEQUENCE [LARGE SCALE GENOMIC DNA]</scope>
    <source>
        <strain evidence="5 6">CECT 3303</strain>
    </source>
</reference>
<dbReference type="SUPFAM" id="SSF46689">
    <property type="entry name" value="Homeodomain-like"/>
    <property type="match status" value="1"/>
</dbReference>
<gene>
    <name evidence="5" type="ORF">FHS22_002960</name>
</gene>
<dbReference type="InterPro" id="IPR036271">
    <property type="entry name" value="Tet_transcr_reg_TetR-rel_C_sf"/>
</dbReference>
<evidence type="ECO:0000259" key="4">
    <source>
        <dbReference type="PROSITE" id="PS50977"/>
    </source>
</evidence>
<dbReference type="GO" id="GO:0000976">
    <property type="term" value="F:transcription cis-regulatory region binding"/>
    <property type="evidence" value="ECO:0007669"/>
    <property type="project" value="TreeGrafter"/>
</dbReference>
<dbReference type="PANTHER" id="PTHR30055:SF235">
    <property type="entry name" value="TRANSCRIPTIONAL REGULATORY PROTEIN"/>
    <property type="match status" value="1"/>
</dbReference>
<dbReference type="SUPFAM" id="SSF48498">
    <property type="entry name" value="Tetracyclin repressor-like, C-terminal domain"/>
    <property type="match status" value="1"/>
</dbReference>
<evidence type="ECO:0000256" key="3">
    <source>
        <dbReference type="SAM" id="MobiDB-lite"/>
    </source>
</evidence>
<name>A0A841D1Q5_PLAVE</name>
<dbReference type="AlphaFoldDB" id="A0A841D1Q5"/>
<dbReference type="Gene3D" id="1.10.10.60">
    <property type="entry name" value="Homeodomain-like"/>
    <property type="match status" value="1"/>
</dbReference>
<dbReference type="Pfam" id="PF17920">
    <property type="entry name" value="TetR_C_16"/>
    <property type="match status" value="1"/>
</dbReference>
<dbReference type="InterPro" id="IPR009057">
    <property type="entry name" value="Homeodomain-like_sf"/>
</dbReference>
<sequence>MSDAAPGNTTPGNTAPENTAAGRRRPGRRPGSADTRGEIVAAARRTFAEKGFDKATIRGIAGAAGVDPALVHHYFASKEGLFVAAMELPVDPAEVVPLLLAGPREETGERLVRLILTITADAEARQPVLALMRTAMTNERVVGMIREFMTHALLEKVAEALEIPPIRMEAAFAQMFGVVLVRYVIRLEPLASAGLEELVELLAPTIQRYVDGS</sequence>
<accession>A0A841D1Q5</accession>
<evidence type="ECO:0000313" key="6">
    <source>
        <dbReference type="Proteomes" id="UP000562352"/>
    </source>
</evidence>
<feature type="domain" description="HTH tetR-type" evidence="4">
    <location>
        <begin position="33"/>
        <end position="93"/>
    </location>
</feature>
<dbReference type="RefSeq" id="WP_184941976.1">
    <property type="nucleotide sequence ID" value="NZ_BAAAWZ010000001.1"/>
</dbReference>
<protein>
    <submittedName>
        <fullName evidence="5">AcrR family transcriptional regulator</fullName>
    </submittedName>
</protein>
<evidence type="ECO:0000256" key="2">
    <source>
        <dbReference type="PROSITE-ProRule" id="PRU00335"/>
    </source>
</evidence>
<comment type="caution">
    <text evidence="5">The sequence shown here is derived from an EMBL/GenBank/DDBJ whole genome shotgun (WGS) entry which is preliminary data.</text>
</comment>
<dbReference type="Gene3D" id="1.10.357.10">
    <property type="entry name" value="Tetracycline Repressor, domain 2"/>
    <property type="match status" value="1"/>
</dbReference>
<dbReference type="GO" id="GO:0003700">
    <property type="term" value="F:DNA-binding transcription factor activity"/>
    <property type="evidence" value="ECO:0007669"/>
    <property type="project" value="TreeGrafter"/>
</dbReference>
<organism evidence="5 6">
    <name type="scientific">Planomonospora venezuelensis</name>
    <dbReference type="NCBI Taxonomy" id="1999"/>
    <lineage>
        <taxon>Bacteria</taxon>
        <taxon>Bacillati</taxon>
        <taxon>Actinomycetota</taxon>
        <taxon>Actinomycetes</taxon>
        <taxon>Streptosporangiales</taxon>
        <taxon>Streptosporangiaceae</taxon>
        <taxon>Planomonospora</taxon>
    </lineage>
</organism>
<proteinExistence type="predicted"/>
<dbReference type="PANTHER" id="PTHR30055">
    <property type="entry name" value="HTH-TYPE TRANSCRIPTIONAL REGULATOR RUTR"/>
    <property type="match status" value="1"/>
</dbReference>
<dbReference type="PROSITE" id="PS50977">
    <property type="entry name" value="HTH_TETR_2"/>
    <property type="match status" value="1"/>
</dbReference>
<dbReference type="EMBL" id="JACHJJ010000008">
    <property type="protein sequence ID" value="MBB5963680.1"/>
    <property type="molecule type" value="Genomic_DNA"/>
</dbReference>
<keyword evidence="6" id="KW-1185">Reference proteome</keyword>
<evidence type="ECO:0000256" key="1">
    <source>
        <dbReference type="ARBA" id="ARBA00023125"/>
    </source>
</evidence>
<feature type="DNA-binding region" description="H-T-H motif" evidence="2">
    <location>
        <begin position="56"/>
        <end position="75"/>
    </location>
</feature>
<feature type="compositionally biased region" description="Polar residues" evidence="3">
    <location>
        <begin position="7"/>
        <end position="17"/>
    </location>
</feature>
<dbReference type="Pfam" id="PF00440">
    <property type="entry name" value="TetR_N"/>
    <property type="match status" value="1"/>
</dbReference>
<evidence type="ECO:0000313" key="5">
    <source>
        <dbReference type="EMBL" id="MBB5963680.1"/>
    </source>
</evidence>
<dbReference type="InterPro" id="IPR041678">
    <property type="entry name" value="TetR_C_16"/>
</dbReference>
<feature type="region of interest" description="Disordered" evidence="3">
    <location>
        <begin position="1"/>
        <end position="37"/>
    </location>
</feature>
<dbReference type="Proteomes" id="UP000562352">
    <property type="component" value="Unassembled WGS sequence"/>
</dbReference>
<dbReference type="PRINTS" id="PR00455">
    <property type="entry name" value="HTHTETR"/>
</dbReference>
<keyword evidence="1 2" id="KW-0238">DNA-binding</keyword>
<dbReference type="InterPro" id="IPR050109">
    <property type="entry name" value="HTH-type_TetR-like_transc_reg"/>
</dbReference>
<dbReference type="InterPro" id="IPR001647">
    <property type="entry name" value="HTH_TetR"/>
</dbReference>